<evidence type="ECO:0000256" key="1">
    <source>
        <dbReference type="SAM" id="MobiDB-lite"/>
    </source>
</evidence>
<gene>
    <name evidence="2" type="ORF">TSPGSL018_27795</name>
</gene>
<evidence type="ECO:0000313" key="2">
    <source>
        <dbReference type="EMBL" id="JAC73801.1"/>
    </source>
</evidence>
<protein>
    <submittedName>
        <fullName evidence="2">Uncharacterized protein</fullName>
    </submittedName>
</protein>
<feature type="region of interest" description="Disordered" evidence="1">
    <location>
        <begin position="1"/>
        <end position="40"/>
    </location>
</feature>
<proteinExistence type="predicted"/>
<feature type="compositionally biased region" description="Low complexity" evidence="1">
    <location>
        <begin position="19"/>
        <end position="29"/>
    </location>
</feature>
<name>A0A061RTB1_9CHLO</name>
<organism evidence="2">
    <name type="scientific">Tetraselmis sp. GSL018</name>
    <dbReference type="NCBI Taxonomy" id="582737"/>
    <lineage>
        <taxon>Eukaryota</taxon>
        <taxon>Viridiplantae</taxon>
        <taxon>Chlorophyta</taxon>
        <taxon>core chlorophytes</taxon>
        <taxon>Chlorodendrophyceae</taxon>
        <taxon>Chlorodendrales</taxon>
        <taxon>Chlorodendraceae</taxon>
        <taxon>Tetraselmis</taxon>
    </lineage>
</organism>
<reference evidence="2" key="1">
    <citation type="submission" date="2014-05" db="EMBL/GenBank/DDBJ databases">
        <title>The transcriptome of the halophilic microalga Tetraselmis sp. GSL018 isolated from the Great Salt Lake, Utah.</title>
        <authorList>
            <person name="Jinkerson R.E."/>
            <person name="D'Adamo S."/>
            <person name="Posewitz M.C."/>
        </authorList>
    </citation>
    <scope>NUCLEOTIDE SEQUENCE</scope>
    <source>
        <strain evidence="2">GSL018</strain>
    </source>
</reference>
<sequence>PRGAPQREGRAPSPERAKAPAFAAAASERTAGEQLSAPVA</sequence>
<dbReference type="EMBL" id="GBEZ01012053">
    <property type="protein sequence ID" value="JAC73801.1"/>
    <property type="molecule type" value="Transcribed_RNA"/>
</dbReference>
<feature type="compositionally biased region" description="Basic and acidic residues" evidence="1">
    <location>
        <begin position="1"/>
        <end position="18"/>
    </location>
</feature>
<accession>A0A061RTB1</accession>
<feature type="non-terminal residue" evidence="2">
    <location>
        <position position="1"/>
    </location>
</feature>
<dbReference type="AlphaFoldDB" id="A0A061RTB1"/>